<feature type="region of interest" description="Disordered" evidence="7">
    <location>
        <begin position="462"/>
        <end position="490"/>
    </location>
</feature>
<keyword evidence="5 6" id="KW-0862">Zinc</keyword>
<dbReference type="InterPro" id="IPR054361">
    <property type="entry name" value="Znf-CCCH_ZC3H4/6/8"/>
</dbReference>
<protein>
    <recommendedName>
        <fullName evidence="8">C3H1-type domain-containing protein</fullName>
    </recommendedName>
</protein>
<keyword evidence="10" id="KW-1185">Reference proteome</keyword>
<evidence type="ECO:0000256" key="4">
    <source>
        <dbReference type="ARBA" id="ARBA00022771"/>
    </source>
</evidence>
<evidence type="ECO:0000313" key="9">
    <source>
        <dbReference type="EMBL" id="KAA3674527.1"/>
    </source>
</evidence>
<feature type="region of interest" description="Disordered" evidence="7">
    <location>
        <begin position="30"/>
        <end position="112"/>
    </location>
</feature>
<dbReference type="GO" id="GO:0005634">
    <property type="term" value="C:nucleus"/>
    <property type="evidence" value="ECO:0007669"/>
    <property type="project" value="TreeGrafter"/>
</dbReference>
<feature type="zinc finger region" description="C3H1-type" evidence="6">
    <location>
        <begin position="184"/>
        <end position="211"/>
    </location>
</feature>
<dbReference type="GO" id="GO:0045892">
    <property type="term" value="P:negative regulation of DNA-templated transcription"/>
    <property type="evidence" value="ECO:0007669"/>
    <property type="project" value="InterPro"/>
</dbReference>
<feature type="compositionally biased region" description="Pro residues" evidence="7">
    <location>
        <begin position="366"/>
        <end position="376"/>
    </location>
</feature>
<evidence type="ECO:0000256" key="7">
    <source>
        <dbReference type="SAM" id="MobiDB-lite"/>
    </source>
</evidence>
<evidence type="ECO:0000256" key="5">
    <source>
        <dbReference type="ARBA" id="ARBA00022833"/>
    </source>
</evidence>
<sequence>MVSTPKLTTVAYSLLFQLSYDRRLSNMEFEEGEVDDASESESELSPMLRKEEVSKHTHSRHHSKRKREKLSHSKPRHWKPVPPTNANGRTVPEERIRVDESSQKRRHDRTSLRDYLSEDEEIDFRVVERERSDKRRGVDSRHKKRKRRAEIFSKSNVQTQCRYFMEGRCSKGDSCPFRHDFEPPRKQELCKFYATGVCSKGSTCLYLHGEFPCKFFHLSGKCNNGESCKFSHSPLNPETSLLLDRVGGSKESLALNDRVYEPPRPSHVGSVYSSFGEHGDVDYRFGQRVPHFNNHPIGTNYEPRSPPPRTPFGLVQRPPPPGHNHETRDLLGPHPHVTIHPGDRMERSLFGPEPPSFHMVGDAGPYPRPSYPPPRFASPNMPSDGPYPQAGFPPMDPLVRPRFPLAVGPIDHSGPPDFVRFRPPFFPPRVPLSVHPPFNPALLPANEALVSSELDKMAALLASSKPPPQGSTSQVPHSPPTDPRAQSPSRAVRLDTAHDLLFEHQNSPILSAEVPTAIPDVFGVQPRRQSLSFSSPELNVVPQLTAPKGSPIPQTQWRLIQLDMNVKIPYPLMQLPIQDLPHRFEDPRLRGQLTTLRPQIKSTSSLSESEDLGLITIGSGNSAAVESNPTTANSDPNTISTQRRPVRLQLNEMASTFAHSHSTVVTNNPTKSGDRSYLDDPRFRRRRILTTAVTTATDVSTVAPPTKSNTADATTA</sequence>
<feature type="compositionally biased region" description="Basic and acidic residues" evidence="7">
    <location>
        <begin position="91"/>
        <end position="112"/>
    </location>
</feature>
<dbReference type="Pfam" id="PF18345">
    <property type="entry name" value="zf_CCCH_4"/>
    <property type="match status" value="1"/>
</dbReference>
<dbReference type="AlphaFoldDB" id="A0A5J4NG66"/>
<dbReference type="PROSITE" id="PS50103">
    <property type="entry name" value="ZF_C3H1"/>
    <property type="match status" value="3"/>
</dbReference>
<dbReference type="InterPro" id="IPR045124">
    <property type="entry name" value="Su(sable)-like"/>
</dbReference>
<dbReference type="Pfam" id="PF00642">
    <property type="entry name" value="zf-CCCH"/>
    <property type="match status" value="1"/>
</dbReference>
<reference evidence="9 10" key="1">
    <citation type="journal article" date="2019" name="Gigascience">
        <title>Whole-genome sequence of the oriental lung fluke Paragonimus westermani.</title>
        <authorList>
            <person name="Oey H."/>
            <person name="Zakrzewski M."/>
            <person name="Narain K."/>
            <person name="Devi K.R."/>
            <person name="Agatsuma T."/>
            <person name="Nawaratna S."/>
            <person name="Gobert G.N."/>
            <person name="Jones M.K."/>
            <person name="Ragan M.A."/>
            <person name="McManus D.P."/>
            <person name="Krause L."/>
        </authorList>
    </citation>
    <scope>NUCLEOTIDE SEQUENCE [LARGE SCALE GENOMIC DNA]</scope>
    <source>
        <strain evidence="9 10">IND2009</strain>
    </source>
</reference>
<feature type="domain" description="C3H1-type" evidence="8">
    <location>
        <begin position="155"/>
        <end position="182"/>
    </location>
</feature>
<feature type="domain" description="C3H1-type" evidence="8">
    <location>
        <begin position="212"/>
        <end position="235"/>
    </location>
</feature>
<evidence type="ECO:0000313" key="10">
    <source>
        <dbReference type="Proteomes" id="UP000324629"/>
    </source>
</evidence>
<dbReference type="Proteomes" id="UP000324629">
    <property type="component" value="Unassembled WGS sequence"/>
</dbReference>
<dbReference type="SMART" id="SM00356">
    <property type="entry name" value="ZnF_C3H1"/>
    <property type="match status" value="3"/>
</dbReference>
<feature type="region of interest" description="Disordered" evidence="7">
    <location>
        <begin position="297"/>
        <end position="395"/>
    </location>
</feature>
<dbReference type="Pfam" id="PF22623">
    <property type="entry name" value="zf-CCCH_9"/>
    <property type="match status" value="1"/>
</dbReference>
<feature type="compositionally biased region" description="Acidic residues" evidence="7">
    <location>
        <begin position="30"/>
        <end position="42"/>
    </location>
</feature>
<keyword evidence="2 6" id="KW-0479">Metal-binding</keyword>
<dbReference type="PANTHER" id="PTHR13119">
    <property type="entry name" value="ZINC FINGER CCCH DOMAIN-CONTAINING PROTEI"/>
    <property type="match status" value="1"/>
</dbReference>
<dbReference type="PANTHER" id="PTHR13119:SF12">
    <property type="entry name" value="PROTEIN SUPPRESSOR OF SABLE"/>
    <property type="match status" value="1"/>
</dbReference>
<dbReference type="InterPro" id="IPR036855">
    <property type="entry name" value="Znf_CCCH_sf"/>
</dbReference>
<feature type="domain" description="C3H1-type" evidence="8">
    <location>
        <begin position="184"/>
        <end position="211"/>
    </location>
</feature>
<accession>A0A5J4NG66</accession>
<evidence type="ECO:0000256" key="1">
    <source>
        <dbReference type="ARBA" id="ARBA00022553"/>
    </source>
</evidence>
<dbReference type="SUPFAM" id="SSF90229">
    <property type="entry name" value="CCCH zinc finger"/>
    <property type="match status" value="3"/>
</dbReference>
<keyword evidence="4 6" id="KW-0863">Zinc-finger</keyword>
<keyword evidence="1" id="KW-0597">Phosphoprotein</keyword>
<dbReference type="EMBL" id="QNGE01003090">
    <property type="protein sequence ID" value="KAA3674527.1"/>
    <property type="molecule type" value="Genomic_DNA"/>
</dbReference>
<feature type="compositionally biased region" description="Basic residues" evidence="7">
    <location>
        <begin position="56"/>
        <end position="79"/>
    </location>
</feature>
<feature type="zinc finger region" description="C3H1-type" evidence="6">
    <location>
        <begin position="212"/>
        <end position="235"/>
    </location>
</feature>
<evidence type="ECO:0000256" key="6">
    <source>
        <dbReference type="PROSITE-ProRule" id="PRU00723"/>
    </source>
</evidence>
<evidence type="ECO:0000259" key="8">
    <source>
        <dbReference type="PROSITE" id="PS50103"/>
    </source>
</evidence>
<dbReference type="Gene3D" id="1.20.120.1350">
    <property type="entry name" value="Pneumovirus matrix protein 2 (M2), zinc-binding domain"/>
    <property type="match status" value="1"/>
</dbReference>
<dbReference type="Gene3D" id="4.10.1000.10">
    <property type="entry name" value="Zinc finger, CCCH-type"/>
    <property type="match status" value="1"/>
</dbReference>
<comment type="caution">
    <text evidence="9">The sequence shown here is derived from an EMBL/GenBank/DDBJ whole genome shotgun (WGS) entry which is preliminary data.</text>
</comment>
<dbReference type="GO" id="GO:0003723">
    <property type="term" value="F:RNA binding"/>
    <property type="evidence" value="ECO:0007669"/>
    <property type="project" value="InterPro"/>
</dbReference>
<gene>
    <name evidence="9" type="ORF">DEA37_0008377</name>
</gene>
<proteinExistence type="predicted"/>
<organism evidence="9 10">
    <name type="scientific">Paragonimus westermani</name>
    <dbReference type="NCBI Taxonomy" id="34504"/>
    <lineage>
        <taxon>Eukaryota</taxon>
        <taxon>Metazoa</taxon>
        <taxon>Spiralia</taxon>
        <taxon>Lophotrochozoa</taxon>
        <taxon>Platyhelminthes</taxon>
        <taxon>Trematoda</taxon>
        <taxon>Digenea</taxon>
        <taxon>Plagiorchiida</taxon>
        <taxon>Troglotremata</taxon>
        <taxon>Troglotrematidae</taxon>
        <taxon>Paragonimus</taxon>
    </lineage>
</organism>
<keyword evidence="3" id="KW-0677">Repeat</keyword>
<dbReference type="InterPro" id="IPR000571">
    <property type="entry name" value="Znf_CCCH"/>
</dbReference>
<name>A0A5J4NG66_9TREM</name>
<dbReference type="GO" id="GO:0008270">
    <property type="term" value="F:zinc ion binding"/>
    <property type="evidence" value="ECO:0007669"/>
    <property type="project" value="UniProtKB-KW"/>
</dbReference>
<evidence type="ECO:0000256" key="2">
    <source>
        <dbReference type="ARBA" id="ARBA00022723"/>
    </source>
</evidence>
<evidence type="ECO:0000256" key="3">
    <source>
        <dbReference type="ARBA" id="ARBA00022737"/>
    </source>
</evidence>
<feature type="zinc finger region" description="C3H1-type" evidence="6">
    <location>
        <begin position="155"/>
        <end position="182"/>
    </location>
</feature>